<feature type="compositionally biased region" description="Pro residues" evidence="1">
    <location>
        <begin position="59"/>
        <end position="68"/>
    </location>
</feature>
<sequence length="498" mass="54235">MLERNRPSKSKTGIDSILSLSLFYITLMLLKKKQSTKSLGRVFKYRKDDDPVPDLPIQISPPIPPRQPVKPTLDPNLDKTARRRSRSLTSLSPSDADQPWRSREAWAAIHTRQVIAPEPTTPVRVSPTQLGAGWRHRGGGAFFGGGGGGGGEERVIKSPSRGTAEERVIKGSIKGTDTGYGLGTGAGSGHGHGHGLTRSASGHDHVRGVRTDEVDLHVSARERPPGAATLLYRLKSQRAKQHDSQIDHPLSIATPATTSTCNSTSTSTTNSTTISSSNTTSSSSTNSSTSHTHLPTTSSTPSHSLSSSTSPSPVGEDPTPLLPPLLPSLNQSSSFTSLREHPSIAWGRRPSTPKIELPRSPTPTTPPSLSQSQSRVDSSVTQREREKSISPTPPPKTPGHHYQLENPILEIRHIPNIQTSQDMHEEQQELEEKHGKQDKQDEQDKQDKQDKQEEQDLVNGDKAKLLVQGRSLIKKRSWLERGSTEGHGDSRTRRGGWI</sequence>
<protein>
    <submittedName>
        <fullName evidence="2">Uncharacterized protein</fullName>
    </submittedName>
</protein>
<feature type="compositionally biased region" description="Gly residues" evidence="1">
    <location>
        <begin position="181"/>
        <end position="190"/>
    </location>
</feature>
<dbReference type="AlphaFoldDB" id="A0A1Y2BGY6"/>
<reference evidence="2 3" key="1">
    <citation type="submission" date="2016-07" db="EMBL/GenBank/DDBJ databases">
        <title>Pervasive Adenine N6-methylation of Active Genes in Fungi.</title>
        <authorList>
            <consortium name="DOE Joint Genome Institute"/>
            <person name="Mondo S.J."/>
            <person name="Dannebaum R.O."/>
            <person name="Kuo R.C."/>
            <person name="Labutti K."/>
            <person name="Haridas S."/>
            <person name="Kuo A."/>
            <person name="Salamov A."/>
            <person name="Ahrendt S.R."/>
            <person name="Lipzen A."/>
            <person name="Sullivan W."/>
            <person name="Andreopoulos W.B."/>
            <person name="Clum A."/>
            <person name="Lindquist E."/>
            <person name="Daum C."/>
            <person name="Ramamoorthy G.K."/>
            <person name="Gryganskyi A."/>
            <person name="Culley D."/>
            <person name="Magnuson J.K."/>
            <person name="James T.Y."/>
            <person name="O'Malley M.A."/>
            <person name="Stajich J.E."/>
            <person name="Spatafora J.W."/>
            <person name="Visel A."/>
            <person name="Grigoriev I.V."/>
        </authorList>
    </citation>
    <scope>NUCLEOTIDE SEQUENCE [LARGE SCALE GENOMIC DNA]</scope>
    <source>
        <strain evidence="2 3">68-887.2</strain>
    </source>
</reference>
<feature type="region of interest" description="Disordered" evidence="1">
    <location>
        <begin position="143"/>
        <end position="164"/>
    </location>
</feature>
<feature type="region of interest" description="Disordered" evidence="1">
    <location>
        <begin position="421"/>
        <end position="464"/>
    </location>
</feature>
<dbReference type="InParanoid" id="A0A1Y2BGY6"/>
<dbReference type="Proteomes" id="UP000193986">
    <property type="component" value="Unassembled WGS sequence"/>
</dbReference>
<feature type="compositionally biased region" description="Low complexity" evidence="1">
    <location>
        <begin position="367"/>
        <end position="381"/>
    </location>
</feature>
<evidence type="ECO:0000313" key="2">
    <source>
        <dbReference type="EMBL" id="ORY34069.1"/>
    </source>
</evidence>
<name>A0A1Y2BGY6_9TREE</name>
<feature type="region of interest" description="Disordered" evidence="1">
    <location>
        <begin position="50"/>
        <end position="99"/>
    </location>
</feature>
<gene>
    <name evidence="2" type="ORF">BCR39DRAFT_235119</name>
</gene>
<comment type="caution">
    <text evidence="2">The sequence shown here is derived from an EMBL/GenBank/DDBJ whole genome shotgun (WGS) entry which is preliminary data.</text>
</comment>
<feature type="compositionally biased region" description="Basic and acidic residues" evidence="1">
    <location>
        <begin position="422"/>
        <end position="464"/>
    </location>
</feature>
<evidence type="ECO:0000256" key="1">
    <source>
        <dbReference type="SAM" id="MobiDB-lite"/>
    </source>
</evidence>
<feature type="region of interest" description="Disordered" evidence="1">
    <location>
        <begin position="476"/>
        <end position="498"/>
    </location>
</feature>
<accession>A0A1Y2BGY6</accession>
<evidence type="ECO:0000313" key="3">
    <source>
        <dbReference type="Proteomes" id="UP000193986"/>
    </source>
</evidence>
<feature type="region of interest" description="Disordered" evidence="1">
    <location>
        <begin position="240"/>
        <end position="402"/>
    </location>
</feature>
<keyword evidence="3" id="KW-1185">Reference proteome</keyword>
<feature type="compositionally biased region" description="Basic and acidic residues" evidence="1">
    <location>
        <begin position="477"/>
        <end position="492"/>
    </location>
</feature>
<proteinExistence type="predicted"/>
<feature type="region of interest" description="Disordered" evidence="1">
    <location>
        <begin position="181"/>
        <end position="222"/>
    </location>
</feature>
<organism evidence="2 3">
    <name type="scientific">Naematelia encephala</name>
    <dbReference type="NCBI Taxonomy" id="71784"/>
    <lineage>
        <taxon>Eukaryota</taxon>
        <taxon>Fungi</taxon>
        <taxon>Dikarya</taxon>
        <taxon>Basidiomycota</taxon>
        <taxon>Agaricomycotina</taxon>
        <taxon>Tremellomycetes</taxon>
        <taxon>Tremellales</taxon>
        <taxon>Naemateliaceae</taxon>
        <taxon>Naematelia</taxon>
    </lineage>
</organism>
<feature type="compositionally biased region" description="Low complexity" evidence="1">
    <location>
        <begin position="257"/>
        <end position="313"/>
    </location>
</feature>
<feature type="compositionally biased region" description="Basic and acidic residues" evidence="1">
    <location>
        <begin position="201"/>
        <end position="222"/>
    </location>
</feature>
<dbReference type="EMBL" id="MCFC01000004">
    <property type="protein sequence ID" value="ORY34069.1"/>
    <property type="molecule type" value="Genomic_DNA"/>
</dbReference>